<keyword evidence="3" id="KW-1133">Transmembrane helix</keyword>
<keyword evidence="3" id="KW-0812">Transmembrane</keyword>
<dbReference type="GO" id="GO:0008381">
    <property type="term" value="F:mechanosensitive monoatomic ion channel activity"/>
    <property type="evidence" value="ECO:0007669"/>
    <property type="project" value="TreeGrafter"/>
</dbReference>
<reference evidence="4" key="1">
    <citation type="submission" date="2015-04" db="EMBL/GenBank/DDBJ databases">
        <title>The genome sequence of the plant pathogenic Rhizarian Plasmodiophora brassicae reveals insights in its biotrophic life cycle and the origin of chitin synthesis.</title>
        <authorList>
            <person name="Schwelm A."/>
            <person name="Fogelqvist J."/>
            <person name="Knaust A."/>
            <person name="Julke S."/>
            <person name="Lilja T."/>
            <person name="Dhandapani V."/>
            <person name="Bonilla-Rosso G."/>
            <person name="Karlsson M."/>
            <person name="Shevchenko A."/>
            <person name="Choi S.R."/>
            <person name="Kim H.G."/>
            <person name="Park J.Y."/>
            <person name="Lim Y.P."/>
            <person name="Ludwig-Muller J."/>
            <person name="Dixelius C."/>
        </authorList>
    </citation>
    <scope>NUCLEOTIDE SEQUENCE</scope>
    <source>
        <tissue evidence="4">Potato root galls</tissue>
    </source>
</reference>
<evidence type="ECO:0000256" key="3">
    <source>
        <dbReference type="SAM" id="Phobius"/>
    </source>
</evidence>
<keyword evidence="3" id="KW-0472">Membrane</keyword>
<comment type="subcellular location">
    <subcellularLocation>
        <location evidence="1">Membrane</location>
        <topology evidence="1">Multi-pass membrane protein</topology>
    </subcellularLocation>
</comment>
<dbReference type="AlphaFoldDB" id="A0A0H5QG75"/>
<dbReference type="GO" id="GO:0006820">
    <property type="term" value="P:monoatomic anion transport"/>
    <property type="evidence" value="ECO:0007669"/>
    <property type="project" value="TreeGrafter"/>
</dbReference>
<evidence type="ECO:0000313" key="4">
    <source>
        <dbReference type="EMBL" id="CRZ00935.1"/>
    </source>
</evidence>
<accession>A0A0H5QG75</accession>
<dbReference type="GO" id="GO:0005886">
    <property type="term" value="C:plasma membrane"/>
    <property type="evidence" value="ECO:0007669"/>
    <property type="project" value="TreeGrafter"/>
</dbReference>
<evidence type="ECO:0000256" key="2">
    <source>
        <dbReference type="ARBA" id="ARBA00008017"/>
    </source>
</evidence>
<evidence type="ECO:0000256" key="1">
    <source>
        <dbReference type="ARBA" id="ARBA00004141"/>
    </source>
</evidence>
<dbReference type="InterPro" id="IPR016688">
    <property type="entry name" value="MscS-like_plants/fungi"/>
</dbReference>
<name>A0A0H5QG75_9EUKA</name>
<dbReference type="PANTHER" id="PTHR31618:SF1">
    <property type="entry name" value="EF-HAND DOMAIN-CONTAINING PROTEIN"/>
    <property type="match status" value="1"/>
</dbReference>
<feature type="transmembrane region" description="Helical" evidence="3">
    <location>
        <begin position="157"/>
        <end position="178"/>
    </location>
</feature>
<dbReference type="EMBL" id="HACM01000493">
    <property type="protein sequence ID" value="CRZ00935.1"/>
    <property type="molecule type" value="Transcribed_RNA"/>
</dbReference>
<proteinExistence type="inferred from homology"/>
<comment type="similarity">
    <text evidence="2">Belongs to the MscS (TC 1.A.23) family.</text>
</comment>
<dbReference type="PANTHER" id="PTHR31618">
    <property type="entry name" value="MECHANOSENSITIVE ION CHANNEL PROTEIN 5"/>
    <property type="match status" value="1"/>
</dbReference>
<protein>
    <submittedName>
        <fullName evidence="4">Uncharacterized protein</fullName>
    </submittedName>
</protein>
<organism evidence="4">
    <name type="scientific">Spongospora subterranea</name>
    <dbReference type="NCBI Taxonomy" id="70186"/>
    <lineage>
        <taxon>Eukaryota</taxon>
        <taxon>Sar</taxon>
        <taxon>Rhizaria</taxon>
        <taxon>Endomyxa</taxon>
        <taxon>Phytomyxea</taxon>
        <taxon>Plasmodiophorida</taxon>
        <taxon>Plasmodiophoridae</taxon>
        <taxon>Spongospora</taxon>
    </lineage>
</organism>
<sequence length="231" mass="26546">MLYYHGRILQRLCCRTSTELSAESSREVHNKFLYQKRSLLSPFLLPLREDSSGGVVFTANINGGTVFVSSVVQPDLTRYMFNNLQPPDMEGTTFDGWVKFFPDRPRAQYVYKEFFGESPKPHQSITFRQFRISVDRFVQRRQRLTSWMETRDNLTDLIHRIVSGVYSLIMVFVTASLFGLNLTVVLSTLTSLMLSVAFAIGSTISKMTESIIYIFVYKVRNDLALTGVEFD</sequence>